<dbReference type="RefSeq" id="XP_060038222.1">
    <property type="nucleotide sequence ID" value="XM_060182239.1"/>
</dbReference>
<feature type="compositionally biased region" description="Low complexity" evidence="8">
    <location>
        <begin position="337"/>
        <end position="349"/>
    </location>
</feature>
<reference evidence="11" key="1">
    <citation type="submission" date="2025-08" db="UniProtKB">
        <authorList>
            <consortium name="RefSeq"/>
        </authorList>
    </citation>
    <scope>IDENTIFICATION</scope>
</reference>
<evidence type="ECO:0000256" key="4">
    <source>
        <dbReference type="ARBA" id="ARBA00023015"/>
    </source>
</evidence>
<feature type="compositionally biased region" description="Pro residues" evidence="8">
    <location>
        <begin position="837"/>
        <end position="863"/>
    </location>
</feature>
<feature type="region of interest" description="Disordered" evidence="8">
    <location>
        <begin position="695"/>
        <end position="863"/>
    </location>
</feature>
<feature type="region of interest" description="Disordered" evidence="8">
    <location>
        <begin position="189"/>
        <end position="214"/>
    </location>
</feature>
<dbReference type="Pfam" id="PF00076">
    <property type="entry name" value="RRM_1"/>
    <property type="match status" value="1"/>
</dbReference>
<feature type="compositionally biased region" description="Pro residues" evidence="8">
    <location>
        <begin position="1"/>
        <end position="10"/>
    </location>
</feature>
<dbReference type="PANTHER" id="PTHR15683:SF4">
    <property type="entry name" value="SCAFFOLD ATTACHMENT FACTOR B2"/>
    <property type="match status" value="1"/>
</dbReference>
<evidence type="ECO:0000256" key="3">
    <source>
        <dbReference type="ARBA" id="ARBA00022553"/>
    </source>
</evidence>
<feature type="compositionally biased region" description="Basic residues" evidence="8">
    <location>
        <begin position="11"/>
        <end position="22"/>
    </location>
</feature>
<evidence type="ECO:0000256" key="7">
    <source>
        <dbReference type="PROSITE-ProRule" id="PRU00176"/>
    </source>
</evidence>
<comment type="subcellular location">
    <subcellularLocation>
        <location evidence="1">Nucleus</location>
    </subcellularLocation>
</comment>
<keyword evidence="2" id="KW-0488">Methylation</keyword>
<keyword evidence="5" id="KW-0804">Transcription</keyword>
<feature type="region of interest" description="Disordered" evidence="8">
    <location>
        <begin position="1"/>
        <end position="177"/>
    </location>
</feature>
<dbReference type="GeneID" id="103115195"/>
<dbReference type="InterPro" id="IPR012677">
    <property type="entry name" value="Nucleotide-bd_a/b_plait_sf"/>
</dbReference>
<evidence type="ECO:0000256" key="1">
    <source>
        <dbReference type="ARBA" id="ARBA00004123"/>
    </source>
</evidence>
<feature type="compositionally biased region" description="Basic and acidic residues" evidence="8">
    <location>
        <begin position="23"/>
        <end position="32"/>
    </location>
</feature>
<sequence length="863" mass="94270">MAPPAPQPLRPPRRASRLRTRDRRALPARRGDCAGASGPRPAPPPAPPLRERQRAGASGPRPAPLRPRSRPPPPPTAGARRSRRRRERAGPGAARRRGRKRRGRSRKRAPGPLRRRHFAPGAVGADRLFRRRGGGGTREAATGPDAREARAGMADTLAGSGDSSAGAPDAGPRRLPGLRLLELRAELRRRRRDAGGGGGLRERPCRAVKEEAPDPADLALAWEAAATRQAARRCLKGLKTEEGATEDNGLGSDDPADGQEAPEPEDSGEDAGPPTEPSDLEGPPPGAAGDRTLGVVADTCKSEPGADGVSDPEPRSGWPGGPAVAVATTEEHHRDGLASPEGSPEEAAGGCPGPGPPLALAVVKKEPPMDEQLEASGLDPLSPDPATPGVGESRVAAPEGSSAEQRASSLKEERDVKPVIKEERARLGAGSSQNLWVSGLSATTRATDLKNLFGKYGKVLGAKVVTNARSPGARCYGFVTMGGAAEAARCVGQLHRTELHGRMISVEQAKNEPTGRPPRDPDHDETPVPGHPPAAIKVEKTEATPAAAAVMEKRPEDIKQERGEPEPDGAPRAAPPGGRAAERTVVMDRAKGEPVVSVRAGGARERAAAGPEAAGAAGAGPQGDVLSFQKIKEQRERERQRQREREIREGERRREREQRERERRQEAAQERRERARLQRERLLLECQRQRLERERVRVERERRREQERIHREREELRRQQDQLRHEQERRARRDGAYWPDGRRPDHHHHHHHHHHHRFHEPPHRERPQYDHPADRRDGRRAPGERDGQHFPEERHCRDPQDSWGGYSSDKRLSEGRGPPPPRRSFPQGSPSQDPGGGPHPHPHPYLHPPLQPPVLSPEPPPPT</sequence>
<keyword evidence="7" id="KW-0694">RNA-binding</keyword>
<evidence type="ECO:0000313" key="10">
    <source>
        <dbReference type="Proteomes" id="UP001652624"/>
    </source>
</evidence>
<organism evidence="10 11">
    <name type="scientific">Erinaceus europaeus</name>
    <name type="common">Western European hedgehog</name>
    <dbReference type="NCBI Taxonomy" id="9365"/>
    <lineage>
        <taxon>Eukaryota</taxon>
        <taxon>Metazoa</taxon>
        <taxon>Chordata</taxon>
        <taxon>Craniata</taxon>
        <taxon>Vertebrata</taxon>
        <taxon>Euteleostomi</taxon>
        <taxon>Mammalia</taxon>
        <taxon>Eutheria</taxon>
        <taxon>Laurasiatheria</taxon>
        <taxon>Eulipotyphla</taxon>
        <taxon>Erinaceidae</taxon>
        <taxon>Erinaceinae</taxon>
        <taxon>Erinaceus</taxon>
    </lineage>
</organism>
<evidence type="ECO:0000259" key="9">
    <source>
        <dbReference type="PROSITE" id="PS50102"/>
    </source>
</evidence>
<accession>A0ABM3WNS2</accession>
<dbReference type="SMART" id="SM00360">
    <property type="entry name" value="RRM"/>
    <property type="match status" value="1"/>
</dbReference>
<dbReference type="InterPro" id="IPR000504">
    <property type="entry name" value="RRM_dom"/>
</dbReference>
<feature type="compositionally biased region" description="Basic residues" evidence="8">
    <location>
        <begin position="94"/>
        <end position="118"/>
    </location>
</feature>
<evidence type="ECO:0000256" key="6">
    <source>
        <dbReference type="ARBA" id="ARBA00023242"/>
    </source>
</evidence>
<feature type="compositionally biased region" description="Basic and acidic residues" evidence="8">
    <location>
        <begin position="695"/>
        <end position="743"/>
    </location>
</feature>
<feature type="compositionally biased region" description="Basic and acidic residues" evidence="8">
    <location>
        <begin position="517"/>
        <end position="526"/>
    </location>
</feature>
<proteinExistence type="predicted"/>
<feature type="compositionally biased region" description="Acidic residues" evidence="8">
    <location>
        <begin position="254"/>
        <end position="269"/>
    </location>
</feature>
<feature type="region of interest" description="Disordered" evidence="8">
    <location>
        <begin position="237"/>
        <end position="414"/>
    </location>
</feature>
<feature type="compositionally biased region" description="Basic and acidic residues" evidence="8">
    <location>
        <begin position="200"/>
        <end position="212"/>
    </location>
</feature>
<dbReference type="PANTHER" id="PTHR15683">
    <property type="entry name" value="SCAFFOLD ATTACHMENT FACTOR B-RELATED"/>
    <property type="match status" value="1"/>
</dbReference>
<dbReference type="InterPro" id="IPR034781">
    <property type="entry name" value="SAFB1_2_RBD"/>
</dbReference>
<dbReference type="CDD" id="cd12679">
    <property type="entry name" value="RRM_SAFB1_SAFB2"/>
    <property type="match status" value="1"/>
</dbReference>
<evidence type="ECO:0000256" key="5">
    <source>
        <dbReference type="ARBA" id="ARBA00023163"/>
    </source>
</evidence>
<feature type="compositionally biased region" description="Pro residues" evidence="8">
    <location>
        <begin position="61"/>
        <end position="76"/>
    </location>
</feature>
<feature type="compositionally biased region" description="Basic residues" evidence="8">
    <location>
        <begin position="744"/>
        <end position="758"/>
    </location>
</feature>
<dbReference type="PROSITE" id="PS50102">
    <property type="entry name" value="RRM"/>
    <property type="match status" value="1"/>
</dbReference>
<evidence type="ECO:0000256" key="2">
    <source>
        <dbReference type="ARBA" id="ARBA00022481"/>
    </source>
</evidence>
<feature type="compositionally biased region" description="Low complexity" evidence="8">
    <location>
        <begin position="168"/>
        <end position="177"/>
    </location>
</feature>
<dbReference type="Proteomes" id="UP001652624">
    <property type="component" value="Chromosome 23"/>
</dbReference>
<protein>
    <submittedName>
        <fullName evidence="11">Scaffold attachment factor B2</fullName>
    </submittedName>
</protein>
<feature type="region of interest" description="Disordered" evidence="8">
    <location>
        <begin position="502"/>
        <end position="675"/>
    </location>
</feature>
<evidence type="ECO:0000313" key="11">
    <source>
        <dbReference type="RefSeq" id="XP_060038222.1"/>
    </source>
</evidence>
<feature type="compositionally biased region" description="Low complexity" evidence="8">
    <location>
        <begin position="570"/>
        <end position="579"/>
    </location>
</feature>
<feature type="compositionally biased region" description="Low complexity" evidence="8">
    <location>
        <begin position="824"/>
        <end position="833"/>
    </location>
</feature>
<name>A0ABM3WNS2_ERIEU</name>
<dbReference type="InterPro" id="IPR035979">
    <property type="entry name" value="RBD_domain_sf"/>
</dbReference>
<keyword evidence="4" id="KW-0805">Transcription regulation</keyword>
<feature type="compositionally biased region" description="Basic and acidic residues" evidence="8">
    <location>
        <begin position="759"/>
        <end position="800"/>
    </location>
</feature>
<gene>
    <name evidence="11" type="primary">SAFB2</name>
</gene>
<dbReference type="Gene3D" id="3.30.70.330">
    <property type="match status" value="1"/>
</dbReference>
<keyword evidence="10" id="KW-1185">Reference proteome</keyword>
<keyword evidence="3" id="KW-0597">Phosphoprotein</keyword>
<feature type="domain" description="RRM" evidence="9">
    <location>
        <begin position="433"/>
        <end position="511"/>
    </location>
</feature>
<dbReference type="SUPFAM" id="SSF54928">
    <property type="entry name" value="RNA-binding domain, RBD"/>
    <property type="match status" value="1"/>
</dbReference>
<feature type="compositionally biased region" description="Basic and acidic residues" evidence="8">
    <location>
        <begin position="630"/>
        <end position="675"/>
    </location>
</feature>
<dbReference type="InterPro" id="IPR051738">
    <property type="entry name" value="SAF_Modulators"/>
</dbReference>
<evidence type="ECO:0000256" key="8">
    <source>
        <dbReference type="SAM" id="MobiDB-lite"/>
    </source>
</evidence>
<feature type="compositionally biased region" description="Basic and acidic residues" evidence="8">
    <location>
        <begin position="551"/>
        <end position="565"/>
    </location>
</feature>
<keyword evidence="6" id="KW-0539">Nucleus</keyword>
<feature type="compositionally biased region" description="Basic and acidic residues" evidence="8">
    <location>
        <begin position="580"/>
        <end position="592"/>
    </location>
</feature>